<keyword evidence="1" id="KW-0732">Signal</keyword>
<dbReference type="Gene3D" id="3.40.50.1820">
    <property type="entry name" value="alpha/beta hydrolase"/>
    <property type="match status" value="1"/>
</dbReference>
<dbReference type="AlphaFoldDB" id="A0A7I8D5G9"/>
<sequence>MRKRIWSVVLSFAWVLSTITALILLPAQTSAATGSSVAPDLYQYEVLSNVMADMRDGIKLETDVYLPKDKTEAEKEKGFPTLVMRTPYGKESYGKAESPFFAQRGYAVVVQDTTGNASKRSGGLMAGVIIILRFQRGAKRAETRSVR</sequence>
<reference evidence="3 4" key="1">
    <citation type="submission" date="2020-08" db="EMBL/GenBank/DDBJ databases">
        <title>Complete Genome Sequence of Effusibacillus dendaii Strain skT53, Isolated from Farmland soil.</title>
        <authorList>
            <person name="Konishi T."/>
            <person name="Kawasaki H."/>
        </authorList>
    </citation>
    <scope>NUCLEOTIDE SEQUENCE [LARGE SCALE GENOMIC DNA]</scope>
    <source>
        <strain evidence="4">skT53</strain>
    </source>
</reference>
<dbReference type="SUPFAM" id="SSF53474">
    <property type="entry name" value="alpha/beta-Hydrolases"/>
    <property type="match status" value="1"/>
</dbReference>
<dbReference type="InterPro" id="IPR029058">
    <property type="entry name" value="AB_hydrolase_fold"/>
</dbReference>
<dbReference type="Pfam" id="PF02129">
    <property type="entry name" value="Peptidase_S15"/>
    <property type="match status" value="1"/>
</dbReference>
<gene>
    <name evidence="3" type="ORF">skT53_03100</name>
</gene>
<accession>A0A7I8D5G9</accession>
<evidence type="ECO:0000256" key="1">
    <source>
        <dbReference type="SAM" id="SignalP"/>
    </source>
</evidence>
<feature type="signal peptide" evidence="1">
    <location>
        <begin position="1"/>
        <end position="31"/>
    </location>
</feature>
<feature type="domain" description="Xaa-Pro dipeptidyl-peptidase-like" evidence="2">
    <location>
        <begin position="56"/>
        <end position="125"/>
    </location>
</feature>
<evidence type="ECO:0000259" key="2">
    <source>
        <dbReference type="Pfam" id="PF02129"/>
    </source>
</evidence>
<keyword evidence="4" id="KW-1185">Reference proteome</keyword>
<name>A0A7I8D5G9_9BACL</name>
<evidence type="ECO:0000313" key="3">
    <source>
        <dbReference type="EMBL" id="BCJ85325.1"/>
    </source>
</evidence>
<protein>
    <recommendedName>
        <fullName evidence="2">Xaa-Pro dipeptidyl-peptidase-like domain-containing protein</fullName>
    </recommendedName>
</protein>
<dbReference type="GO" id="GO:0016787">
    <property type="term" value="F:hydrolase activity"/>
    <property type="evidence" value="ECO:0007669"/>
    <property type="project" value="InterPro"/>
</dbReference>
<dbReference type="Proteomes" id="UP000593802">
    <property type="component" value="Chromosome"/>
</dbReference>
<dbReference type="RefSeq" id="WP_200759463.1">
    <property type="nucleotide sequence ID" value="NZ_AP023366.1"/>
</dbReference>
<dbReference type="KEGG" id="eff:skT53_03100"/>
<feature type="chain" id="PRO_5038592320" description="Xaa-Pro dipeptidyl-peptidase-like domain-containing protein" evidence="1">
    <location>
        <begin position="32"/>
        <end position="147"/>
    </location>
</feature>
<evidence type="ECO:0000313" key="4">
    <source>
        <dbReference type="Proteomes" id="UP000593802"/>
    </source>
</evidence>
<organism evidence="3 4">
    <name type="scientific">Effusibacillus dendaii</name>
    <dbReference type="NCBI Taxonomy" id="2743772"/>
    <lineage>
        <taxon>Bacteria</taxon>
        <taxon>Bacillati</taxon>
        <taxon>Bacillota</taxon>
        <taxon>Bacilli</taxon>
        <taxon>Bacillales</taxon>
        <taxon>Alicyclobacillaceae</taxon>
        <taxon>Effusibacillus</taxon>
    </lineage>
</organism>
<dbReference type="EMBL" id="AP023366">
    <property type="protein sequence ID" value="BCJ85325.1"/>
    <property type="molecule type" value="Genomic_DNA"/>
</dbReference>
<proteinExistence type="predicted"/>
<dbReference type="InterPro" id="IPR000383">
    <property type="entry name" value="Xaa-Pro-like_dom"/>
</dbReference>